<gene>
    <name evidence="7" type="ORF">C5Y98_20970</name>
</gene>
<dbReference type="GO" id="GO:0005385">
    <property type="term" value="F:zinc ion transmembrane transporter activity"/>
    <property type="evidence" value="ECO:0007669"/>
    <property type="project" value="TreeGrafter"/>
</dbReference>
<keyword evidence="2 6" id="KW-0812">Transmembrane</keyword>
<evidence type="ECO:0000313" key="8">
    <source>
        <dbReference type="Proteomes" id="UP000239388"/>
    </source>
</evidence>
<dbReference type="AlphaFoldDB" id="A0A2S8FFC1"/>
<keyword evidence="3 6" id="KW-1133">Transmembrane helix</keyword>
<evidence type="ECO:0000256" key="1">
    <source>
        <dbReference type="ARBA" id="ARBA00004141"/>
    </source>
</evidence>
<feature type="transmembrane region" description="Helical" evidence="6">
    <location>
        <begin position="212"/>
        <end position="232"/>
    </location>
</feature>
<feature type="transmembrane region" description="Helical" evidence="6">
    <location>
        <begin position="244"/>
        <end position="265"/>
    </location>
</feature>
<dbReference type="Pfam" id="PF02535">
    <property type="entry name" value="Zip"/>
    <property type="match status" value="1"/>
</dbReference>
<feature type="transmembrane region" description="Helical" evidence="6">
    <location>
        <begin position="37"/>
        <end position="55"/>
    </location>
</feature>
<feature type="transmembrane region" description="Helical" evidence="6">
    <location>
        <begin position="142"/>
        <end position="168"/>
    </location>
</feature>
<evidence type="ECO:0000256" key="4">
    <source>
        <dbReference type="ARBA" id="ARBA00023136"/>
    </source>
</evidence>
<feature type="transmembrane region" description="Helical" evidence="6">
    <location>
        <begin position="6"/>
        <end position="25"/>
    </location>
</feature>
<dbReference type="Proteomes" id="UP000239388">
    <property type="component" value="Unassembled WGS sequence"/>
</dbReference>
<feature type="compositionally biased region" description="Basic and acidic residues" evidence="5">
    <location>
        <begin position="123"/>
        <end position="132"/>
    </location>
</feature>
<dbReference type="PANTHER" id="PTHR11040:SF44">
    <property type="entry name" value="PROTEIN ZNTC-RELATED"/>
    <property type="match status" value="1"/>
</dbReference>
<feature type="transmembrane region" description="Helical" evidence="6">
    <location>
        <begin position="174"/>
        <end position="191"/>
    </location>
</feature>
<comment type="caution">
    <text evidence="7">The sequence shown here is derived from an EMBL/GenBank/DDBJ whole genome shotgun (WGS) entry which is preliminary data.</text>
</comment>
<dbReference type="PANTHER" id="PTHR11040">
    <property type="entry name" value="ZINC/IRON TRANSPORTER"/>
    <property type="match status" value="1"/>
</dbReference>
<proteinExistence type="predicted"/>
<comment type="subcellular location">
    <subcellularLocation>
        <location evidence="1">Membrane</location>
        <topology evidence="1">Multi-pass membrane protein</topology>
    </subcellularLocation>
</comment>
<organism evidence="7 8">
    <name type="scientific">Blastopirellula marina</name>
    <dbReference type="NCBI Taxonomy" id="124"/>
    <lineage>
        <taxon>Bacteria</taxon>
        <taxon>Pseudomonadati</taxon>
        <taxon>Planctomycetota</taxon>
        <taxon>Planctomycetia</taxon>
        <taxon>Pirellulales</taxon>
        <taxon>Pirellulaceae</taxon>
        <taxon>Blastopirellula</taxon>
    </lineage>
</organism>
<evidence type="ECO:0000256" key="5">
    <source>
        <dbReference type="SAM" id="MobiDB-lite"/>
    </source>
</evidence>
<evidence type="ECO:0000256" key="2">
    <source>
        <dbReference type="ARBA" id="ARBA00022692"/>
    </source>
</evidence>
<dbReference type="OrthoDB" id="5739025at2"/>
<feature type="compositionally biased region" description="Basic and acidic residues" evidence="5">
    <location>
        <begin position="103"/>
        <end position="114"/>
    </location>
</feature>
<accession>A0A2S8FFC1</accession>
<keyword evidence="4 6" id="KW-0472">Membrane</keyword>
<reference evidence="7 8" key="1">
    <citation type="submission" date="2018-02" db="EMBL/GenBank/DDBJ databases">
        <title>Comparative genomes isolates from brazilian mangrove.</title>
        <authorList>
            <person name="Araujo J.E."/>
            <person name="Taketani R.G."/>
            <person name="Silva M.C.P."/>
            <person name="Loureco M.V."/>
            <person name="Andreote F.D."/>
        </authorList>
    </citation>
    <scope>NUCLEOTIDE SEQUENCE [LARGE SCALE GENOMIC DNA]</scope>
    <source>
        <strain evidence="7 8">NAP PRIS-MGV</strain>
    </source>
</reference>
<sequence length="323" mass="34641">MDQFVVLTVYCGLIVAASMLGGALPTLMRLTHTRMQLMMSGVGGLMLGVGTLHLLPHGIAESGSIDLAVGGMFVGILTMFLLMRVFHAHQHAPVENEYPEAVGEEHTHDHDDHQHVHHHDRHGHCDHDHSHADDGPKSPWRWLGIFLGLSLHTLIDGIALAAAVAAAAHVESGLGRLAVGVFLGIVLHKPLDALSITFVMRASGWSATAMNLINFGYSLMCPIGVVMFYLAIGSLDSTVRHHVVGASLGFAAGVFICISLADILPEIQFHSHDKWKLTSALVLGALLALAIGWLEPPHTHRHQPVPAGSGRSPVVLPLPADRQ</sequence>
<evidence type="ECO:0000256" key="3">
    <source>
        <dbReference type="ARBA" id="ARBA00022989"/>
    </source>
</evidence>
<protein>
    <submittedName>
        <fullName evidence="7">Iron permease</fullName>
    </submittedName>
</protein>
<feature type="transmembrane region" description="Helical" evidence="6">
    <location>
        <begin position="277"/>
        <end position="294"/>
    </location>
</feature>
<evidence type="ECO:0000256" key="6">
    <source>
        <dbReference type="SAM" id="Phobius"/>
    </source>
</evidence>
<name>A0A2S8FFC1_9BACT</name>
<dbReference type="GO" id="GO:0016020">
    <property type="term" value="C:membrane"/>
    <property type="evidence" value="ECO:0007669"/>
    <property type="project" value="UniProtKB-SubCell"/>
</dbReference>
<feature type="transmembrane region" description="Helical" evidence="6">
    <location>
        <begin position="67"/>
        <end position="86"/>
    </location>
</feature>
<evidence type="ECO:0000313" key="7">
    <source>
        <dbReference type="EMBL" id="PQO30865.1"/>
    </source>
</evidence>
<feature type="region of interest" description="Disordered" evidence="5">
    <location>
        <begin position="103"/>
        <end position="132"/>
    </location>
</feature>
<dbReference type="EMBL" id="PUIB01000020">
    <property type="protein sequence ID" value="PQO30865.1"/>
    <property type="molecule type" value="Genomic_DNA"/>
</dbReference>
<dbReference type="RefSeq" id="WP_105357245.1">
    <property type="nucleotide sequence ID" value="NZ_PUIB01000020.1"/>
</dbReference>
<dbReference type="InterPro" id="IPR003689">
    <property type="entry name" value="ZIP"/>
</dbReference>